<name>A0A7S4BIN1_CHRCT</name>
<dbReference type="Pfam" id="PF02493">
    <property type="entry name" value="MORN"/>
    <property type="match status" value="4"/>
</dbReference>
<reference evidence="3" key="1">
    <citation type="submission" date="2021-01" db="EMBL/GenBank/DDBJ databases">
        <authorList>
            <person name="Corre E."/>
            <person name="Pelletier E."/>
            <person name="Niang G."/>
            <person name="Scheremetjew M."/>
            <person name="Finn R."/>
            <person name="Kale V."/>
            <person name="Holt S."/>
            <person name="Cochrane G."/>
            <person name="Meng A."/>
            <person name="Brown T."/>
            <person name="Cohen L."/>
        </authorList>
    </citation>
    <scope>NUCLEOTIDE SEQUENCE</scope>
    <source>
        <strain evidence="3">CCMP645</strain>
    </source>
</reference>
<dbReference type="SMART" id="SM00698">
    <property type="entry name" value="MORN"/>
    <property type="match status" value="4"/>
</dbReference>
<dbReference type="SUPFAM" id="SSF82185">
    <property type="entry name" value="Histone H3 K4-specific methyltransferase SET7/9 N-terminal domain"/>
    <property type="match status" value="1"/>
</dbReference>
<proteinExistence type="predicted"/>
<dbReference type="Gene3D" id="2.20.110.10">
    <property type="entry name" value="Histone H3 K4-specific methyltransferase SET7/9 N-terminal domain"/>
    <property type="match status" value="2"/>
</dbReference>
<sequence length="615" mass="66036">MTATDEEAATKVQALQRGKSARRGDAQALAAIEASDLDVLQKLVASGARFSATALVAALDSPVRALASLLVSQQSAWNVPEHDLAIWNLVQAAISPPPVEDEDDEEPEEVDVEDEEWQEEIAAKVFGAEGDANYDADAIYHVRRVVSVGCYAGGRAQMAQTHEPAFDDELTEREGYGVHLGPKGGVYAGYWQDGRRHGVGVYLYPDKSVYCGEWKEGMKHGSGRMAYADGGVYEGSWKYNKRHGHGVFTYPNGDLHVGKWFTGAKHGEGKYTNKQSGCRYIGVWREGALSQATVKTPDGRTMLSGFEAGEPEGAGAFVMPSGVVARGAHSHAPKADDEDADEELPKTVLRWEGESLSHADRTTTPKLAAMHAGAAGAAPGQRKAMLIAPDYGGSGGGAFPPLDVSPSAHKLKEVLVGKLAFADVDVDVVTGERSSKEAVTEALTELAGRLGRGDVAFVALLGHGKKLLDLDNEDLEPDEMEEGICLSDEVLSNDDLSELIAMFTKASVHLFLWIDSCFEGECLKELLPPNVCAINATLQLDAKPQGEGSTRWQSYFAANMTQFLCSALEAAPSASYEELHAAVLDAQQAADMRSAVKQLPLLYTKDRQGSILQPM</sequence>
<dbReference type="PANTHER" id="PTHR43215">
    <property type="entry name" value="RADIAL SPOKE HEAD 1 HOMOLOG"/>
    <property type="match status" value="1"/>
</dbReference>
<evidence type="ECO:0008006" key="4">
    <source>
        <dbReference type="Google" id="ProtNLM"/>
    </source>
</evidence>
<evidence type="ECO:0000256" key="1">
    <source>
        <dbReference type="ARBA" id="ARBA00022737"/>
    </source>
</evidence>
<gene>
    <name evidence="3" type="ORF">PCAR00345_LOCUS18881</name>
</gene>
<dbReference type="AlphaFoldDB" id="A0A7S4BIN1"/>
<organism evidence="3">
    <name type="scientific">Chrysotila carterae</name>
    <name type="common">Marine alga</name>
    <name type="synonym">Syracosphaera carterae</name>
    <dbReference type="NCBI Taxonomy" id="13221"/>
    <lineage>
        <taxon>Eukaryota</taxon>
        <taxon>Haptista</taxon>
        <taxon>Haptophyta</taxon>
        <taxon>Prymnesiophyceae</taxon>
        <taxon>Isochrysidales</taxon>
        <taxon>Isochrysidaceae</taxon>
        <taxon>Chrysotila</taxon>
    </lineage>
</organism>
<keyword evidence="1" id="KW-0677">Repeat</keyword>
<evidence type="ECO:0000256" key="2">
    <source>
        <dbReference type="SAM" id="MobiDB-lite"/>
    </source>
</evidence>
<feature type="region of interest" description="Disordered" evidence="2">
    <location>
        <begin position="1"/>
        <end position="21"/>
    </location>
</feature>
<dbReference type="PROSITE" id="PS50096">
    <property type="entry name" value="IQ"/>
    <property type="match status" value="1"/>
</dbReference>
<dbReference type="PANTHER" id="PTHR43215:SF14">
    <property type="entry name" value="RADIAL SPOKE HEAD 1 HOMOLOG"/>
    <property type="match status" value="1"/>
</dbReference>
<dbReference type="Gene3D" id="3.40.50.1460">
    <property type="match status" value="1"/>
</dbReference>
<dbReference type="InterPro" id="IPR003409">
    <property type="entry name" value="MORN"/>
</dbReference>
<accession>A0A7S4BIN1</accession>
<protein>
    <recommendedName>
        <fullName evidence="4">Caspase family p20 domain-containing protein</fullName>
    </recommendedName>
</protein>
<evidence type="ECO:0000313" key="3">
    <source>
        <dbReference type="EMBL" id="CAE0766269.1"/>
    </source>
</evidence>
<dbReference type="EMBL" id="HBIZ01029667">
    <property type="protein sequence ID" value="CAE0766269.1"/>
    <property type="molecule type" value="Transcribed_RNA"/>
</dbReference>